<feature type="signal peptide" evidence="1">
    <location>
        <begin position="1"/>
        <end position="17"/>
    </location>
</feature>
<keyword evidence="1" id="KW-0732">Signal</keyword>
<protein>
    <recommendedName>
        <fullName evidence="4">Lipoprotein</fullName>
    </recommendedName>
</protein>
<dbReference type="EMBL" id="JAATJH010000001">
    <property type="protein sequence ID" value="NJC24563.1"/>
    <property type="molecule type" value="Genomic_DNA"/>
</dbReference>
<feature type="chain" id="PRO_5046639285" description="Lipoprotein" evidence="1">
    <location>
        <begin position="18"/>
        <end position="264"/>
    </location>
</feature>
<keyword evidence="3" id="KW-1185">Reference proteome</keyword>
<dbReference type="Proteomes" id="UP000770785">
    <property type="component" value="Unassembled WGS sequence"/>
</dbReference>
<sequence>MRLFVGLLLLTSFSTCATFDRLTGREVAPNAAEQVAQDSTVVIIDGAQRAADPGIASPTDTVRILPGDVARTQVQDSLGKERYTAKGGQIGTYENAPETPLAYGTTATTPEPYGSPDPDNYPTTGKGVPTAKANHAVTPNTTITATPETYQHVTAATPIRVNPDIIAALTGLWVNDDDDEEVVEFTSSHYTTFYDGELLVQEPMTLHQRCPGDCNDGVETNISCFTVTGPAGIDCFGIIRLTATELELRLLGVSEETVTYRKRL</sequence>
<accession>A0ABX0X5T0</accession>
<evidence type="ECO:0000313" key="2">
    <source>
        <dbReference type="EMBL" id="NJC24563.1"/>
    </source>
</evidence>
<dbReference type="RefSeq" id="WP_168035386.1">
    <property type="nucleotide sequence ID" value="NZ_JAATJH010000001.1"/>
</dbReference>
<evidence type="ECO:0000313" key="3">
    <source>
        <dbReference type="Proteomes" id="UP000770785"/>
    </source>
</evidence>
<comment type="caution">
    <text evidence="2">The sequence shown here is derived from an EMBL/GenBank/DDBJ whole genome shotgun (WGS) entry which is preliminary data.</text>
</comment>
<reference evidence="2 3" key="1">
    <citation type="submission" date="2020-03" db="EMBL/GenBank/DDBJ databases">
        <title>Genomic Encyclopedia of Type Strains, Phase IV (KMG-IV): sequencing the most valuable type-strain genomes for metagenomic binning, comparative biology and taxonomic classification.</title>
        <authorList>
            <person name="Goeker M."/>
        </authorList>
    </citation>
    <scope>NUCLEOTIDE SEQUENCE [LARGE SCALE GENOMIC DNA]</scope>
    <source>
        <strain evidence="2 3">DSM 105096</strain>
    </source>
</reference>
<proteinExistence type="predicted"/>
<name>A0ABX0X5T0_9BACT</name>
<organism evidence="2 3">
    <name type="scientific">Neolewinella antarctica</name>
    <dbReference type="NCBI Taxonomy" id="442734"/>
    <lineage>
        <taxon>Bacteria</taxon>
        <taxon>Pseudomonadati</taxon>
        <taxon>Bacteroidota</taxon>
        <taxon>Saprospiria</taxon>
        <taxon>Saprospirales</taxon>
        <taxon>Lewinellaceae</taxon>
        <taxon>Neolewinella</taxon>
    </lineage>
</organism>
<evidence type="ECO:0000256" key="1">
    <source>
        <dbReference type="SAM" id="SignalP"/>
    </source>
</evidence>
<gene>
    <name evidence="2" type="ORF">GGR27_000044</name>
</gene>
<evidence type="ECO:0008006" key="4">
    <source>
        <dbReference type="Google" id="ProtNLM"/>
    </source>
</evidence>